<feature type="active site" evidence="2">
    <location>
        <position position="300"/>
    </location>
</feature>
<feature type="domain" description="Peptidase M12A" evidence="7">
    <location>
        <begin position="191"/>
        <end position="403"/>
    </location>
</feature>
<keyword evidence="5" id="KW-1133">Transmembrane helix</keyword>
<dbReference type="PANTHER" id="PTHR10127:SF850">
    <property type="entry name" value="METALLOENDOPEPTIDASE"/>
    <property type="match status" value="1"/>
</dbReference>
<gene>
    <name evidence="8" type="ORF">CVLEPA_LOCUS9337</name>
</gene>
<evidence type="ECO:0000259" key="6">
    <source>
        <dbReference type="PROSITE" id="PS51252"/>
    </source>
</evidence>
<dbReference type="InterPro" id="IPR000884">
    <property type="entry name" value="TSP1_rpt"/>
</dbReference>
<comment type="cofactor">
    <cofactor evidence="2 3">
        <name>Zn(2+)</name>
        <dbReference type="ChEBI" id="CHEBI:29105"/>
    </cofactor>
    <text evidence="2 3">Binds 1 zinc ion per subunit.</text>
</comment>
<protein>
    <recommendedName>
        <fullName evidence="3">Metalloendopeptidase</fullName>
        <ecNumber evidence="3">3.4.24.-</ecNumber>
    </recommendedName>
</protein>
<dbReference type="InterPro" id="IPR004094">
    <property type="entry name" value="Antistasin-like"/>
</dbReference>
<keyword evidence="1" id="KW-0325">Glycoprotein</keyword>
<dbReference type="Gene3D" id="3.40.390.10">
    <property type="entry name" value="Collagenase (Catalytic Domain)"/>
    <property type="match status" value="1"/>
</dbReference>
<evidence type="ECO:0000256" key="3">
    <source>
        <dbReference type="RuleBase" id="RU361183"/>
    </source>
</evidence>
<keyword evidence="2 3" id="KW-0862">Zinc</keyword>
<feature type="region of interest" description="Disordered" evidence="4">
    <location>
        <begin position="1"/>
        <end position="61"/>
    </location>
</feature>
<evidence type="ECO:0000256" key="2">
    <source>
        <dbReference type="PROSITE-ProRule" id="PRU01211"/>
    </source>
</evidence>
<dbReference type="Pfam" id="PF00090">
    <property type="entry name" value="TSP_1"/>
    <property type="match status" value="3"/>
</dbReference>
<evidence type="ECO:0000256" key="1">
    <source>
        <dbReference type="ARBA" id="ARBA00023180"/>
    </source>
</evidence>
<keyword evidence="2 3" id="KW-0482">Metalloprotease</keyword>
<dbReference type="InterPro" id="IPR028994">
    <property type="entry name" value="Integrin_alpha_N"/>
</dbReference>
<feature type="binding site" evidence="2">
    <location>
        <position position="309"/>
    </location>
    <ligand>
        <name>Zn(2+)</name>
        <dbReference type="ChEBI" id="CHEBI:29105"/>
        <note>catalytic</note>
    </ligand>
</feature>
<keyword evidence="2 3" id="KW-0645">Protease</keyword>
<dbReference type="InterPro" id="IPR034035">
    <property type="entry name" value="Astacin-like_dom"/>
</dbReference>
<feature type="binding site" evidence="2">
    <location>
        <position position="299"/>
    </location>
    <ligand>
        <name>Zn(2+)</name>
        <dbReference type="ChEBI" id="CHEBI:29105"/>
        <note>catalytic</note>
    </ligand>
</feature>
<evidence type="ECO:0000313" key="9">
    <source>
        <dbReference type="Proteomes" id="UP001642483"/>
    </source>
</evidence>
<dbReference type="SMART" id="SM00235">
    <property type="entry name" value="ZnMc"/>
    <property type="match status" value="1"/>
</dbReference>
<dbReference type="EC" id="3.4.24.-" evidence="3"/>
<dbReference type="PRINTS" id="PR00480">
    <property type="entry name" value="ASTACIN"/>
</dbReference>
<dbReference type="SUPFAM" id="SSF82895">
    <property type="entry name" value="TSP-1 type 1 repeat"/>
    <property type="match status" value="3"/>
</dbReference>
<dbReference type="PROSITE" id="PS51864">
    <property type="entry name" value="ASTACIN"/>
    <property type="match status" value="1"/>
</dbReference>
<evidence type="ECO:0000313" key="8">
    <source>
        <dbReference type="EMBL" id="CAK8679073.1"/>
    </source>
</evidence>
<feature type="region of interest" description="Disordered" evidence="4">
    <location>
        <begin position="431"/>
        <end position="559"/>
    </location>
</feature>
<name>A0ABP0FHB7_CLALP</name>
<feature type="region of interest" description="Disordered" evidence="4">
    <location>
        <begin position="675"/>
        <end position="772"/>
    </location>
</feature>
<dbReference type="SUPFAM" id="SSF69318">
    <property type="entry name" value="Integrin alpha N-terminal domain"/>
    <property type="match status" value="1"/>
</dbReference>
<accession>A0ABP0FHB7</accession>
<dbReference type="InterPro" id="IPR006026">
    <property type="entry name" value="Peptidase_Metallo"/>
</dbReference>
<sequence>MYKSSKQQEKTTRNKPQANARKPQPNVRKPQPNVRKPQMNVQKPQPNARKPQPNARKPQPKEHGFAKVTYMKIGAVFLFVAAGIAAVLAFTLSEPTDPCVEIRRSSTDGLVLNTCPAVECDFDVSFCSFPCPFGYDMDRNRCPVSCECAVDTHAFQGDIHIEETQLSRFMRVYGYDEDDEYEEFSLQVGSALVVSKHDTVNTRWNDDIENQKVVIYFTMKDKIKSNQAAVKAIERAHEHFEAFSCFQFKPHLPTSNSPYIKYVQDGGCWADLGKQSWAAETGQELSVGYSCEFWYTIAHELLHTFGFEHEHCRPDRDEYIKVNLDNIREGSELQYQKIPLKHALDLGSPYDFESLMHYGKFLFSKNFKPTMEPLPNHESKNWPDFTRSLSKEDINELNTLYCKNMKLGDGKVTSDGSTGTGTIEFIGGGWLGGGSTGGGSSGSTGGGSSGGSGGSTGGSAGSTGDGSTSGGSTGDGSTGGSGGSTGDGSTGGSGGSTGDGSTSGGSTGGGSTGGSGGSTGDGSTSGGSTGGGSTGGSGGSTGDGSTGDGSTGGGGSTTGSMRWSDFGPYGQCTCTSVFAFAKRTCIGGAYTECTKMFPEAEIFRKKKCIASDRPTTCTSAQWGPWGSYGRCSKTCGTYAFKIRERVCPAGNGNCHGVSSSTVPCTIPRCTSGGGTSGGGTTGGGSTGGGSTGGGSTGGGSTGGGSTGGGSSGGGSTGGGSTGGGSTGGGSTGGGSTGGGSTGGGSTGGGSTGGGSTGGDTTGGGGSTVHTKLVQWGPWGPWGTCLCTSEHMTALRKCINGTVAQCEYYYPNTFSPKRKKCTDSDRPSGCPTPSQWGPWTEFGQCSRTCGVQIYKIRERTCQGGRFKCIGSELDGIDCNVPFCEADHPLWSPWFDKVKCSRSCGGGKRTRKRLCQKTNRYSGRYLTWDAKHCPGGNLQSSFHKIEDCNTQPCVSGRVGLYSEEPMIKMFRRTPIKPLNNPCPASKTLRWVFGDFNGDLKQDAMCGEDSGIFHILYGDTSGRFAALGWSGYMQDCSRGAKYSADFNGDGLDDLLCQDKDKRLLSVKLSKNAVFDADAVFESYFCTGASDEVILLDANADGKADILCNHGRSRIEILHSK</sequence>
<dbReference type="Proteomes" id="UP001642483">
    <property type="component" value="Unassembled WGS sequence"/>
</dbReference>
<organism evidence="8 9">
    <name type="scientific">Clavelina lepadiformis</name>
    <name type="common">Light-bulb sea squirt</name>
    <name type="synonym">Ascidia lepadiformis</name>
    <dbReference type="NCBI Taxonomy" id="159417"/>
    <lineage>
        <taxon>Eukaryota</taxon>
        <taxon>Metazoa</taxon>
        <taxon>Chordata</taxon>
        <taxon>Tunicata</taxon>
        <taxon>Ascidiacea</taxon>
        <taxon>Aplousobranchia</taxon>
        <taxon>Clavelinidae</taxon>
        <taxon>Clavelina</taxon>
    </lineage>
</organism>
<feature type="compositionally biased region" description="Gly residues" evidence="4">
    <location>
        <begin position="431"/>
        <end position="557"/>
    </location>
</feature>
<dbReference type="PROSITE" id="PS50092">
    <property type="entry name" value="TSP1"/>
    <property type="match status" value="2"/>
</dbReference>
<feature type="binding site" evidence="2">
    <location>
        <position position="303"/>
    </location>
    <ligand>
        <name>Zn(2+)</name>
        <dbReference type="ChEBI" id="CHEBI:29105"/>
        <note>catalytic</note>
    </ligand>
</feature>
<keyword evidence="9" id="KW-1185">Reference proteome</keyword>
<dbReference type="PANTHER" id="PTHR10127">
    <property type="entry name" value="DISCOIDIN, CUB, EGF, LAMININ , AND ZINC METALLOPROTEASE DOMAIN CONTAINING"/>
    <property type="match status" value="1"/>
</dbReference>
<keyword evidence="2 3" id="KW-0378">Hydrolase</keyword>
<feature type="domain" description="Antistasin-like" evidence="6">
    <location>
        <begin position="115"/>
        <end position="148"/>
    </location>
</feature>
<feature type="compositionally biased region" description="Gly residues" evidence="4">
    <location>
        <begin position="675"/>
        <end position="766"/>
    </location>
</feature>
<evidence type="ECO:0000259" key="7">
    <source>
        <dbReference type="PROSITE" id="PS51864"/>
    </source>
</evidence>
<dbReference type="InterPro" id="IPR024079">
    <property type="entry name" value="MetalloPept_cat_dom_sf"/>
</dbReference>
<dbReference type="SUPFAM" id="SSF55486">
    <property type="entry name" value="Metalloproteases ('zincins'), catalytic domain"/>
    <property type="match status" value="1"/>
</dbReference>
<dbReference type="Gene3D" id="2.20.100.10">
    <property type="entry name" value="Thrombospondin type-1 (TSP1) repeat"/>
    <property type="match status" value="3"/>
</dbReference>
<dbReference type="CDD" id="cd04280">
    <property type="entry name" value="ZnMc_astacin_like"/>
    <property type="match status" value="1"/>
</dbReference>
<comment type="caution">
    <text evidence="8">The sequence shown here is derived from an EMBL/GenBank/DDBJ whole genome shotgun (WGS) entry which is preliminary data.</text>
</comment>
<evidence type="ECO:0000256" key="5">
    <source>
        <dbReference type="SAM" id="Phobius"/>
    </source>
</evidence>
<dbReference type="InterPro" id="IPR036383">
    <property type="entry name" value="TSP1_rpt_sf"/>
</dbReference>
<dbReference type="Pfam" id="PF01400">
    <property type="entry name" value="Astacin"/>
    <property type="match status" value="1"/>
</dbReference>
<keyword evidence="2 3" id="KW-0479">Metal-binding</keyword>
<dbReference type="InterPro" id="IPR001506">
    <property type="entry name" value="Peptidase_M12A"/>
</dbReference>
<dbReference type="EMBL" id="CAWYQH010000057">
    <property type="protein sequence ID" value="CAK8679073.1"/>
    <property type="molecule type" value="Genomic_DNA"/>
</dbReference>
<dbReference type="SMART" id="SM00209">
    <property type="entry name" value="TSP1"/>
    <property type="match status" value="4"/>
</dbReference>
<feature type="compositionally biased region" description="Basic and acidic residues" evidence="4">
    <location>
        <begin position="1"/>
        <end position="12"/>
    </location>
</feature>
<feature type="transmembrane region" description="Helical" evidence="5">
    <location>
        <begin position="73"/>
        <end position="92"/>
    </location>
</feature>
<comment type="caution">
    <text evidence="2">Lacks conserved residue(s) required for the propagation of feature annotation.</text>
</comment>
<dbReference type="PROSITE" id="PS51252">
    <property type="entry name" value="ANTISTASIN"/>
    <property type="match status" value="1"/>
</dbReference>
<keyword evidence="5" id="KW-0812">Transmembrane</keyword>
<evidence type="ECO:0000256" key="4">
    <source>
        <dbReference type="SAM" id="MobiDB-lite"/>
    </source>
</evidence>
<reference evidence="8 9" key="1">
    <citation type="submission" date="2024-02" db="EMBL/GenBank/DDBJ databases">
        <authorList>
            <person name="Daric V."/>
            <person name="Darras S."/>
        </authorList>
    </citation>
    <scope>NUCLEOTIDE SEQUENCE [LARGE SCALE GENOMIC DNA]</scope>
</reference>
<proteinExistence type="predicted"/>
<keyword evidence="5" id="KW-0472">Membrane</keyword>